<feature type="domain" description="HAT C-terminal dimerisation" evidence="1">
    <location>
        <begin position="181"/>
        <end position="228"/>
    </location>
</feature>
<evidence type="ECO:0000259" key="1">
    <source>
        <dbReference type="Pfam" id="PF05699"/>
    </source>
</evidence>
<proteinExistence type="predicted"/>
<dbReference type="Pfam" id="PF05699">
    <property type="entry name" value="Dimer_Tnp_hAT"/>
    <property type="match status" value="1"/>
</dbReference>
<dbReference type="EMBL" id="CALNXK010000053">
    <property type="protein sequence ID" value="CAH3133950.1"/>
    <property type="molecule type" value="Genomic_DNA"/>
</dbReference>
<comment type="caution">
    <text evidence="2">The sequence shown here is derived from an EMBL/GenBank/DDBJ whole genome shotgun (WGS) entry which is preliminary data.</text>
</comment>
<keyword evidence="3" id="KW-1185">Reference proteome</keyword>
<dbReference type="InterPro" id="IPR012337">
    <property type="entry name" value="RNaseH-like_sf"/>
</dbReference>
<dbReference type="Proteomes" id="UP001159405">
    <property type="component" value="Unassembled WGS sequence"/>
</dbReference>
<dbReference type="InterPro" id="IPR008906">
    <property type="entry name" value="HATC_C_dom"/>
</dbReference>
<dbReference type="InterPro" id="IPR052958">
    <property type="entry name" value="IFN-induced_PKR_regulator"/>
</dbReference>
<accession>A0ABN8P8Y0</accession>
<protein>
    <recommendedName>
        <fullName evidence="1">HAT C-terminal dimerisation domain-containing protein</fullName>
    </recommendedName>
</protein>
<dbReference type="SUPFAM" id="SSF53098">
    <property type="entry name" value="Ribonuclease H-like"/>
    <property type="match status" value="1"/>
</dbReference>
<name>A0ABN8P8Y0_9CNID</name>
<evidence type="ECO:0000313" key="3">
    <source>
        <dbReference type="Proteomes" id="UP001159405"/>
    </source>
</evidence>
<feature type="non-terminal residue" evidence="2">
    <location>
        <position position="247"/>
    </location>
</feature>
<dbReference type="PANTHER" id="PTHR46289">
    <property type="entry name" value="52 KDA REPRESSOR OF THE INHIBITOR OF THE PROTEIN KINASE-LIKE PROTEIN-RELATED"/>
    <property type="match status" value="1"/>
</dbReference>
<sequence length="247" mass="28854">MSALSGKRVACLTKDVLQKMRNDTSFRSFYDVVLLKSKSYPSMSGPMLPRRTRARRRIEIGTGEPTYPVTAQDCYRRIYFEAIDLMMNAIDQRFDQPSFDTYAKMESLLIKTLNSQDKSEELKFMEKVYNDDVNISVLTAQMEILQVLRKDGDYFRFDDIIVKFKELPNPEREMIKEIITLCKLILVNPATSAAGERSFSTARRLKTWLRSRMNQERFSNLTVLNIHKERTDRLSTIDIANEFTDRN</sequence>
<organism evidence="2 3">
    <name type="scientific">Porites lobata</name>
    <dbReference type="NCBI Taxonomy" id="104759"/>
    <lineage>
        <taxon>Eukaryota</taxon>
        <taxon>Metazoa</taxon>
        <taxon>Cnidaria</taxon>
        <taxon>Anthozoa</taxon>
        <taxon>Hexacorallia</taxon>
        <taxon>Scleractinia</taxon>
        <taxon>Fungiina</taxon>
        <taxon>Poritidae</taxon>
        <taxon>Porites</taxon>
    </lineage>
</organism>
<evidence type="ECO:0000313" key="2">
    <source>
        <dbReference type="EMBL" id="CAH3133950.1"/>
    </source>
</evidence>
<gene>
    <name evidence="2" type="ORF">PLOB_00037144</name>
</gene>
<reference evidence="2 3" key="1">
    <citation type="submission" date="2022-05" db="EMBL/GenBank/DDBJ databases">
        <authorList>
            <consortium name="Genoscope - CEA"/>
            <person name="William W."/>
        </authorList>
    </citation>
    <scope>NUCLEOTIDE SEQUENCE [LARGE SCALE GENOMIC DNA]</scope>
</reference>
<dbReference type="PANTHER" id="PTHR46289:SF17">
    <property type="entry name" value="HAT C-TERMINAL DIMERISATION DOMAIN-CONTAINING PROTEIN"/>
    <property type="match status" value="1"/>
</dbReference>